<protein>
    <recommendedName>
        <fullName evidence="3">Heavy metal transporter</fullName>
    </recommendedName>
</protein>
<dbReference type="EMBL" id="CP106856">
    <property type="protein sequence ID" value="UYB35282.1"/>
    <property type="molecule type" value="Genomic_DNA"/>
</dbReference>
<name>A0ABY6FR14_9MICC</name>
<evidence type="ECO:0000313" key="1">
    <source>
        <dbReference type="EMBL" id="UYB35282.1"/>
    </source>
</evidence>
<keyword evidence="2" id="KW-1185">Reference proteome</keyword>
<accession>A0ABY6FR14</accession>
<dbReference type="Proteomes" id="UP001063368">
    <property type="component" value="Chromosome"/>
</dbReference>
<evidence type="ECO:0000313" key="2">
    <source>
        <dbReference type="Proteomes" id="UP001063368"/>
    </source>
</evidence>
<dbReference type="RefSeq" id="WP_263127304.1">
    <property type="nucleotide sequence ID" value="NZ_CP106856.1"/>
</dbReference>
<proteinExistence type="predicted"/>
<sequence length="290" mass="30030">MARSIPPVRRRRSSVLLLGAAAAAALLLYLLVMASGRDEVRPVRERCTATVSGASWSLNPDQAVNASTITAVAVARGLPPRAASIALATAVQESGLRNLNYGDDAGPDSRGLFQQRPSQGWGAQEQVMDPVYAANAFYDALVEVPGYQDLPLTVAAQTVQRSAFPDAYADHESEGRAFASALTGQTPAALGCTLGPAEAAGDPDTVLAAMSALYGEQQAMILGEVLVVGASGEYGWSLAQWAVANAKALNINDVSYDSRTWTRGNGAWSESDAPAAQVAIKTAPAPAGSG</sequence>
<gene>
    <name evidence="1" type="ORF">N9A08_11650</name>
</gene>
<evidence type="ECO:0008006" key="3">
    <source>
        <dbReference type="Google" id="ProtNLM"/>
    </source>
</evidence>
<reference evidence="1" key="1">
    <citation type="submission" date="2022-09" db="EMBL/GenBank/DDBJ databases">
        <authorList>
            <person name="Li D."/>
            <person name="Cheng J."/>
            <person name="Li Y."/>
        </authorList>
    </citation>
    <scope>NUCLEOTIDE SEQUENCE</scope>
    <source>
        <strain evidence="1">DL</strain>
    </source>
</reference>
<organism evidence="1 2">
    <name type="scientific">Arthrobacter koreensis</name>
    <dbReference type="NCBI Taxonomy" id="199136"/>
    <lineage>
        <taxon>Bacteria</taxon>
        <taxon>Bacillati</taxon>
        <taxon>Actinomycetota</taxon>
        <taxon>Actinomycetes</taxon>
        <taxon>Micrococcales</taxon>
        <taxon>Micrococcaceae</taxon>
        <taxon>Arthrobacter</taxon>
    </lineage>
</organism>